<reference evidence="2" key="1">
    <citation type="submission" date="2013-01" db="EMBL/GenBank/DDBJ databases">
        <title>Draft Genome Sequence of a Mulberry Tree, Morus notabilis C.K. Schneid.</title>
        <authorList>
            <person name="He N."/>
            <person name="Zhao S."/>
        </authorList>
    </citation>
    <scope>NUCLEOTIDE SEQUENCE</scope>
</reference>
<evidence type="ECO:0000313" key="1">
    <source>
        <dbReference type="EMBL" id="EXC25844.1"/>
    </source>
</evidence>
<protein>
    <submittedName>
        <fullName evidence="1">Uncharacterized protein</fullName>
    </submittedName>
</protein>
<sequence length="58" mass="6592">MPPEKTLIHEVTTSSRYLCPLATEMDDSDARNCRAFTQLSGLEKKSLPPDKIERGERE</sequence>
<dbReference type="EMBL" id="KE346086">
    <property type="protein sequence ID" value="EXC25844.1"/>
    <property type="molecule type" value="Genomic_DNA"/>
</dbReference>
<proteinExistence type="predicted"/>
<accession>W9SCZ7</accession>
<gene>
    <name evidence="1" type="ORF">L484_019478</name>
</gene>
<dbReference type="Proteomes" id="UP000030645">
    <property type="component" value="Unassembled WGS sequence"/>
</dbReference>
<evidence type="ECO:0000313" key="2">
    <source>
        <dbReference type="Proteomes" id="UP000030645"/>
    </source>
</evidence>
<name>W9SCZ7_9ROSA</name>
<organism evidence="1 2">
    <name type="scientific">Morus notabilis</name>
    <dbReference type="NCBI Taxonomy" id="981085"/>
    <lineage>
        <taxon>Eukaryota</taxon>
        <taxon>Viridiplantae</taxon>
        <taxon>Streptophyta</taxon>
        <taxon>Embryophyta</taxon>
        <taxon>Tracheophyta</taxon>
        <taxon>Spermatophyta</taxon>
        <taxon>Magnoliopsida</taxon>
        <taxon>eudicotyledons</taxon>
        <taxon>Gunneridae</taxon>
        <taxon>Pentapetalae</taxon>
        <taxon>rosids</taxon>
        <taxon>fabids</taxon>
        <taxon>Rosales</taxon>
        <taxon>Moraceae</taxon>
        <taxon>Moreae</taxon>
        <taxon>Morus</taxon>
    </lineage>
</organism>
<dbReference type="AlphaFoldDB" id="W9SCZ7"/>
<keyword evidence="2" id="KW-1185">Reference proteome</keyword>